<protein>
    <recommendedName>
        <fullName evidence="4">Glycosyltransferase RgtA/B/C/D-like domain-containing protein</fullName>
    </recommendedName>
</protein>
<feature type="transmembrane region" description="Helical" evidence="1">
    <location>
        <begin position="12"/>
        <end position="31"/>
    </location>
</feature>
<reference evidence="3" key="1">
    <citation type="journal article" date="2019" name="Int. J. Syst. Evol. Microbiol.">
        <title>The Global Catalogue of Microorganisms (GCM) 10K type strain sequencing project: providing services to taxonomists for standard genome sequencing and annotation.</title>
        <authorList>
            <consortium name="The Broad Institute Genomics Platform"/>
            <consortium name="The Broad Institute Genome Sequencing Center for Infectious Disease"/>
            <person name="Wu L."/>
            <person name="Ma J."/>
        </authorList>
    </citation>
    <scope>NUCLEOTIDE SEQUENCE [LARGE SCALE GENOMIC DNA]</scope>
    <source>
        <strain evidence="3">JCM 17759</strain>
    </source>
</reference>
<dbReference type="EMBL" id="BAABGA010000017">
    <property type="protein sequence ID" value="GAA4448498.1"/>
    <property type="molecule type" value="Genomic_DNA"/>
</dbReference>
<feature type="transmembrane region" description="Helical" evidence="1">
    <location>
        <begin position="401"/>
        <end position="421"/>
    </location>
</feature>
<sequence length="533" mass="59896">MHKDTQERKKRRTAYLLLILIGLGIAAGRIATVTSREGDTAFLSANDRSRWCTVAALVEDRTYEIDRQITIRGGKNRTPWNTIDKVRHRGDDGKLHYYSSKPPLFPTLVAGVYFFVNSLLGLSMTEHPIYATRIVLALVNLPLLAIFYFCTIGSIERVCGNSWARQSLALAIVFGTMLLPFSMTLNNHLVAAAFTALTMWIYLLACEKLDDSVTGTSTVMPLGLYLLAGLAAAFTAANELPALSMMVLWFVLFAWVDTRSLLPFAAGLIIVAAGFFGTNYAAHGSLRPPYAHRGNGDLIAEIEASLDSIPSEQIHHEIVQRNLIQPSQEITVKPSDEKGRWSVRSDDDQLFSLTRTASGNWALHFWDDWYEYPNSYWQDGRRRGVDLGEPSRIVYFLNMTIGHHGIFSLTPIFLLVPIGLIKGLSFGPHDYRRFTLAVLIASVVCLLFYLARPLIDRNYGGVSCCFRWVLWFTPMWLLMLAPVLDEYAGKAQKRGIFHAMLALSVFSMSTALQTPWQSPWIYQFWSFLGWLGG</sequence>
<organism evidence="2 3">
    <name type="scientific">Novipirellula rosea</name>
    <dbReference type="NCBI Taxonomy" id="1031540"/>
    <lineage>
        <taxon>Bacteria</taxon>
        <taxon>Pseudomonadati</taxon>
        <taxon>Planctomycetota</taxon>
        <taxon>Planctomycetia</taxon>
        <taxon>Pirellulales</taxon>
        <taxon>Pirellulaceae</taxon>
        <taxon>Novipirellula</taxon>
    </lineage>
</organism>
<feature type="transmembrane region" description="Helical" evidence="1">
    <location>
        <begin position="188"/>
        <end position="205"/>
    </location>
</feature>
<keyword evidence="3" id="KW-1185">Reference proteome</keyword>
<proteinExistence type="predicted"/>
<dbReference type="Proteomes" id="UP001500840">
    <property type="component" value="Unassembled WGS sequence"/>
</dbReference>
<feature type="transmembrane region" description="Helical" evidence="1">
    <location>
        <begin position="261"/>
        <end position="282"/>
    </location>
</feature>
<accession>A0ABP8MGN7</accession>
<comment type="caution">
    <text evidence="2">The sequence shown here is derived from an EMBL/GenBank/DDBJ whole genome shotgun (WGS) entry which is preliminary data.</text>
</comment>
<name>A0ABP8MGN7_9BACT</name>
<evidence type="ECO:0000313" key="3">
    <source>
        <dbReference type="Proteomes" id="UP001500840"/>
    </source>
</evidence>
<feature type="transmembrane region" description="Helical" evidence="1">
    <location>
        <begin position="104"/>
        <end position="122"/>
    </location>
</feature>
<feature type="transmembrane region" description="Helical" evidence="1">
    <location>
        <begin position="433"/>
        <end position="451"/>
    </location>
</feature>
<evidence type="ECO:0000256" key="1">
    <source>
        <dbReference type="SAM" id="Phobius"/>
    </source>
</evidence>
<gene>
    <name evidence="2" type="ORF">GCM10023156_11700</name>
</gene>
<keyword evidence="1" id="KW-0472">Membrane</keyword>
<feature type="transmembrane region" description="Helical" evidence="1">
    <location>
        <begin position="496"/>
        <end position="516"/>
    </location>
</feature>
<keyword evidence="1" id="KW-0812">Transmembrane</keyword>
<feature type="transmembrane region" description="Helical" evidence="1">
    <location>
        <begin position="466"/>
        <end position="484"/>
    </location>
</feature>
<dbReference type="RefSeq" id="WP_339946833.1">
    <property type="nucleotide sequence ID" value="NZ_BAABGA010000017.1"/>
</dbReference>
<feature type="transmembrane region" description="Helical" evidence="1">
    <location>
        <begin position="225"/>
        <end position="254"/>
    </location>
</feature>
<evidence type="ECO:0000313" key="2">
    <source>
        <dbReference type="EMBL" id="GAA4448498.1"/>
    </source>
</evidence>
<keyword evidence="1" id="KW-1133">Transmembrane helix</keyword>
<feature type="transmembrane region" description="Helical" evidence="1">
    <location>
        <begin position="162"/>
        <end position="181"/>
    </location>
</feature>
<feature type="transmembrane region" description="Helical" evidence="1">
    <location>
        <begin position="134"/>
        <end position="156"/>
    </location>
</feature>
<evidence type="ECO:0008006" key="4">
    <source>
        <dbReference type="Google" id="ProtNLM"/>
    </source>
</evidence>